<dbReference type="SUPFAM" id="SSF56327">
    <property type="entry name" value="LDH C-terminal domain-like"/>
    <property type="match status" value="1"/>
</dbReference>
<dbReference type="EMBL" id="AZGQ01000002">
    <property type="protein sequence ID" value="ETA84159.1"/>
    <property type="molecule type" value="Genomic_DNA"/>
</dbReference>
<evidence type="ECO:0000259" key="11">
    <source>
        <dbReference type="Pfam" id="PF00056"/>
    </source>
</evidence>
<dbReference type="HOGENOM" id="CLU_040727_2_0_4"/>
<dbReference type="GO" id="GO:0030060">
    <property type="term" value="F:L-malate dehydrogenase (NAD+) activity"/>
    <property type="evidence" value="ECO:0007669"/>
    <property type="project" value="UniProtKB-UniRule"/>
</dbReference>
<evidence type="ECO:0000256" key="2">
    <source>
        <dbReference type="ARBA" id="ARBA00009613"/>
    </source>
</evidence>
<evidence type="ECO:0000256" key="10">
    <source>
        <dbReference type="PIRSR" id="PIRSR000102-3"/>
    </source>
</evidence>
<evidence type="ECO:0000313" key="14">
    <source>
        <dbReference type="Proteomes" id="UP000018554"/>
    </source>
</evidence>
<evidence type="ECO:0000256" key="7">
    <source>
        <dbReference type="HAMAP-Rule" id="MF_01517"/>
    </source>
</evidence>
<feature type="binding site" evidence="7">
    <location>
        <begin position="54"/>
        <end position="60"/>
    </location>
    <ligand>
        <name>NAD(+)</name>
        <dbReference type="ChEBI" id="CHEBI:57540"/>
    </ligand>
</feature>
<comment type="similarity">
    <text evidence="2 7">Belongs to the LDH/MDH superfamily. MDH type 2 family.</text>
</comment>
<dbReference type="InterPro" id="IPR001236">
    <property type="entry name" value="Lactate/malate_DH_N"/>
</dbReference>
<dbReference type="InterPro" id="IPR036291">
    <property type="entry name" value="NAD(P)-bd_dom_sf"/>
</dbReference>
<comment type="function">
    <text evidence="1 7">Catalyzes the reversible oxidation of malate to oxaloacetate.</text>
</comment>
<keyword evidence="6 7" id="KW-0520">NAD</keyword>
<dbReference type="HAMAP" id="MF_01517">
    <property type="entry name" value="Malate_dehydrog_2"/>
    <property type="match status" value="1"/>
</dbReference>
<dbReference type="Pfam" id="PF02866">
    <property type="entry name" value="Ldh_1_C"/>
    <property type="match status" value="1"/>
</dbReference>
<dbReference type="InterPro" id="IPR010945">
    <property type="entry name" value="Malate_DH_type2"/>
</dbReference>
<dbReference type="InterPro" id="IPR001557">
    <property type="entry name" value="L-lactate/malate_DH"/>
</dbReference>
<dbReference type="Gene3D" id="3.40.50.720">
    <property type="entry name" value="NAD(P)-binding Rossmann-like Domain"/>
    <property type="match status" value="1"/>
</dbReference>
<evidence type="ECO:0000259" key="12">
    <source>
        <dbReference type="Pfam" id="PF02866"/>
    </source>
</evidence>
<evidence type="ECO:0000256" key="9">
    <source>
        <dbReference type="PIRSR" id="PIRSR000102-2"/>
    </source>
</evidence>
<dbReference type="FunFam" id="3.40.50.720:FF:000010">
    <property type="entry name" value="Malate dehydrogenase"/>
    <property type="match status" value="1"/>
</dbReference>
<evidence type="ECO:0000256" key="1">
    <source>
        <dbReference type="ARBA" id="ARBA00003966"/>
    </source>
</evidence>
<dbReference type="NCBIfam" id="TIGR01759">
    <property type="entry name" value="MalateDH-SF1"/>
    <property type="match status" value="1"/>
</dbReference>
<dbReference type="InterPro" id="IPR015955">
    <property type="entry name" value="Lactate_DH/Glyco_Ohase_4_C"/>
</dbReference>
<feature type="binding site" evidence="7 9">
    <location>
        <position position="135"/>
    </location>
    <ligand>
        <name>substrate</name>
    </ligand>
</feature>
<feature type="binding site" evidence="7 9">
    <location>
        <position position="141"/>
    </location>
    <ligand>
        <name>substrate</name>
    </ligand>
</feature>
<organism evidence="13 14">
    <name type="scientific">Eikenella corrodens CC92I</name>
    <dbReference type="NCBI Taxonomy" id="1073362"/>
    <lineage>
        <taxon>Bacteria</taxon>
        <taxon>Pseudomonadati</taxon>
        <taxon>Pseudomonadota</taxon>
        <taxon>Betaproteobacteria</taxon>
        <taxon>Neisseriales</taxon>
        <taxon>Neisseriaceae</taxon>
        <taxon>Eikenella</taxon>
    </lineage>
</organism>
<comment type="catalytic activity">
    <reaction evidence="7">
        <text>(S)-malate + NAD(+) = oxaloacetate + NADH + H(+)</text>
        <dbReference type="Rhea" id="RHEA:21432"/>
        <dbReference type="ChEBI" id="CHEBI:15378"/>
        <dbReference type="ChEBI" id="CHEBI:15589"/>
        <dbReference type="ChEBI" id="CHEBI:16452"/>
        <dbReference type="ChEBI" id="CHEBI:57540"/>
        <dbReference type="ChEBI" id="CHEBI:57945"/>
        <dbReference type="EC" id="1.1.1.37"/>
    </reaction>
</comment>
<evidence type="ECO:0000256" key="8">
    <source>
        <dbReference type="PIRSR" id="PIRSR000102-1"/>
    </source>
</evidence>
<feature type="domain" description="Lactate/malate dehydrogenase C-terminal" evidence="12">
    <location>
        <begin position="200"/>
        <end position="364"/>
    </location>
</feature>
<feature type="binding site" evidence="7 9">
    <location>
        <position position="205"/>
    </location>
    <ligand>
        <name>substrate</name>
    </ligand>
</feature>
<proteinExistence type="inferred from homology"/>
<dbReference type="AlphaFoldDB" id="V7IFQ7"/>
<accession>V7IFQ7</accession>
<feature type="binding site" evidence="7 10">
    <location>
        <begin position="172"/>
        <end position="174"/>
    </location>
    <ligand>
        <name>NAD(+)</name>
        <dbReference type="ChEBI" id="CHEBI:57540"/>
    </ligand>
</feature>
<dbReference type="Gene3D" id="3.90.110.10">
    <property type="entry name" value="Lactate dehydrogenase/glycoside hydrolase, family 4, C-terminal"/>
    <property type="match status" value="1"/>
</dbReference>
<comment type="caution">
    <text evidence="13">The sequence shown here is derived from an EMBL/GenBank/DDBJ whole genome shotgun (WGS) entry which is preliminary data.</text>
</comment>
<evidence type="ECO:0000256" key="4">
    <source>
        <dbReference type="ARBA" id="ARBA00022532"/>
    </source>
</evidence>
<evidence type="ECO:0000256" key="5">
    <source>
        <dbReference type="ARBA" id="ARBA00023002"/>
    </source>
</evidence>
<reference evidence="13 14" key="1">
    <citation type="submission" date="2013-11" db="EMBL/GenBank/DDBJ databases">
        <title>The Genome Sequence of Eikenella corrodens CC92I.</title>
        <authorList>
            <consortium name="The Broad Institute Genomics Platform"/>
            <person name="Earl A."/>
            <person name="Allen-Vercoe E."/>
            <person name="Daigneault M."/>
            <person name="Young S.K."/>
            <person name="Zeng Q."/>
            <person name="Gargeya S."/>
            <person name="Fitzgerald M."/>
            <person name="Abouelleil A."/>
            <person name="Alvarado L."/>
            <person name="Chapman S.B."/>
            <person name="Gainer-Dewar J."/>
            <person name="Goldberg J."/>
            <person name="Griggs A."/>
            <person name="Gujja S."/>
            <person name="Hansen M."/>
            <person name="Howarth C."/>
            <person name="Imamovic A."/>
            <person name="Ireland A."/>
            <person name="Larimer J."/>
            <person name="McCowan C."/>
            <person name="Murphy C."/>
            <person name="Pearson M."/>
            <person name="Poon T.W."/>
            <person name="Priest M."/>
            <person name="Roberts A."/>
            <person name="Saif S."/>
            <person name="Shea T."/>
            <person name="Sykes S."/>
            <person name="Wortman J."/>
            <person name="Nusbaum C."/>
            <person name="Birren B."/>
        </authorList>
    </citation>
    <scope>NUCLEOTIDE SEQUENCE [LARGE SCALE GENOMIC DNA]</scope>
    <source>
        <strain evidence="13 14">CC92I</strain>
    </source>
</reference>
<dbReference type="Proteomes" id="UP000018554">
    <property type="component" value="Unassembled WGS sequence"/>
</dbReference>
<dbReference type="PANTHER" id="PTHR23382">
    <property type="entry name" value="MALATE DEHYDROGENASE"/>
    <property type="match status" value="1"/>
</dbReference>
<gene>
    <name evidence="7" type="primary">mdh</name>
    <name evidence="13" type="ORF">HMPREF1177_00455</name>
</gene>
<evidence type="ECO:0000256" key="3">
    <source>
        <dbReference type="ARBA" id="ARBA00012995"/>
    </source>
</evidence>
<dbReference type="CDD" id="cd01338">
    <property type="entry name" value="MDH_chloroplast-like"/>
    <property type="match status" value="1"/>
</dbReference>
<dbReference type="Pfam" id="PF00056">
    <property type="entry name" value="Ldh_1_N"/>
    <property type="match status" value="1"/>
</dbReference>
<sequence>MPTFCIITRFTRCLRLPEKSVAALHTLIFILTPLHQAMTHTNTPKAPIRVAVTGAAGQIAYSLLFRIAAGDMLGADQPVILQLLDLPQAQQAVQGVIMELHDCAFPLLADVFATSDPEAAFQDAEIAILVGARPRSKGMERADLLHANANIFTAQGAALNKVASRNVKVLVVGNPANTNAYIAMKSAPDLPARNFTAMLRLDHNRALNQIALKIGHSVNSINQLCVWGNHSPSMYTDYRFATVNGQSVQELIGDAQWNTEHFLPTVAKRGAAIIEARGLSSAASAANAAIEHIRDWVLGSNGHWVTMGVPSDGAYGIPEGLIFGLPVVCENGEYRVIKDLPIDDFSRERIGITLKELEDERAAVAHLL</sequence>
<feature type="active site" description="Proton acceptor" evidence="7 8">
    <location>
        <position position="230"/>
    </location>
</feature>
<feature type="binding site" evidence="10">
    <location>
        <position position="85"/>
    </location>
    <ligand>
        <name>NAD(+)</name>
        <dbReference type="ChEBI" id="CHEBI:57540"/>
    </ligand>
</feature>
<dbReference type="PIRSF" id="PIRSF000102">
    <property type="entry name" value="Lac_mal_DH"/>
    <property type="match status" value="1"/>
</dbReference>
<dbReference type="GO" id="GO:0006099">
    <property type="term" value="P:tricarboxylic acid cycle"/>
    <property type="evidence" value="ECO:0007669"/>
    <property type="project" value="UniProtKB-UniRule"/>
</dbReference>
<name>V7IFQ7_EIKCO</name>
<dbReference type="EC" id="1.1.1.37" evidence="3 7"/>
<protein>
    <recommendedName>
        <fullName evidence="3 7">Malate dehydrogenase</fullName>
        <ecNumber evidence="3 7">1.1.1.37</ecNumber>
    </recommendedName>
</protein>
<feature type="binding site" evidence="7 9">
    <location>
        <position position="174"/>
    </location>
    <ligand>
        <name>substrate</name>
    </ligand>
</feature>
<feature type="binding site" evidence="7">
    <location>
        <position position="155"/>
    </location>
    <ligand>
        <name>NAD(+)</name>
        <dbReference type="ChEBI" id="CHEBI:57540"/>
    </ligand>
</feature>
<keyword evidence="4 7" id="KW-0816">Tricarboxylic acid cycle</keyword>
<keyword evidence="5 7" id="KW-0560">Oxidoreductase</keyword>
<feature type="binding site" evidence="7 10">
    <location>
        <position position="148"/>
    </location>
    <ligand>
        <name>NAD(+)</name>
        <dbReference type="ChEBI" id="CHEBI:57540"/>
    </ligand>
</feature>
<dbReference type="InterPro" id="IPR022383">
    <property type="entry name" value="Lactate/malate_DH_C"/>
</dbReference>
<keyword evidence="14" id="KW-1185">Reference proteome</keyword>
<evidence type="ECO:0000313" key="13">
    <source>
        <dbReference type="EMBL" id="ETA84159.1"/>
    </source>
</evidence>
<dbReference type="GO" id="GO:0006108">
    <property type="term" value="P:malate metabolic process"/>
    <property type="evidence" value="ECO:0007669"/>
    <property type="project" value="InterPro"/>
</dbReference>
<evidence type="ECO:0000256" key="6">
    <source>
        <dbReference type="ARBA" id="ARBA00023027"/>
    </source>
</evidence>
<dbReference type="SUPFAM" id="SSF51735">
    <property type="entry name" value="NAD(P)-binding Rossmann-fold domains"/>
    <property type="match status" value="1"/>
</dbReference>
<dbReference type="FunFam" id="3.90.110.10:FF:000002">
    <property type="entry name" value="Malate dehydrogenase"/>
    <property type="match status" value="1"/>
</dbReference>
<dbReference type="NCBIfam" id="NF003916">
    <property type="entry name" value="PRK05442.1"/>
    <property type="match status" value="1"/>
</dbReference>
<dbReference type="PATRIC" id="fig|1073362.3.peg.514"/>
<feature type="domain" description="Lactate/malate dehydrogenase N-terminal" evidence="11">
    <location>
        <begin position="49"/>
        <end position="195"/>
    </location>
</feature>